<proteinExistence type="inferred from homology"/>
<evidence type="ECO:0000256" key="2">
    <source>
        <dbReference type="ARBA" id="ARBA00006042"/>
    </source>
</evidence>
<keyword evidence="12" id="KW-1185">Reference proteome</keyword>
<dbReference type="Proteomes" id="UP000243579">
    <property type="component" value="Unassembled WGS sequence"/>
</dbReference>
<keyword evidence="5" id="KW-0969">Cilium</keyword>
<evidence type="ECO:0000256" key="6">
    <source>
        <dbReference type="ARBA" id="ARBA00023273"/>
    </source>
</evidence>
<feature type="domain" description="EF-hand" evidence="10">
    <location>
        <begin position="2282"/>
        <end position="2317"/>
    </location>
</feature>
<evidence type="ECO:0000256" key="8">
    <source>
        <dbReference type="SAM" id="MobiDB-lite"/>
    </source>
</evidence>
<dbReference type="InterPro" id="IPR031139">
    <property type="entry name" value="RPGRIP1_fam"/>
</dbReference>
<comment type="caution">
    <text evidence="11">The sequence shown here is derived from an EMBL/GenBank/DDBJ whole genome shotgun (WGS) entry which is preliminary data.</text>
</comment>
<dbReference type="Gene3D" id="1.10.238.10">
    <property type="entry name" value="EF-hand"/>
    <property type="match status" value="5"/>
</dbReference>
<dbReference type="CDD" id="cd00051">
    <property type="entry name" value="EFh"/>
    <property type="match status" value="1"/>
</dbReference>
<name>A0A1V9YGY3_ACHHY</name>
<feature type="coiled-coil region" evidence="7">
    <location>
        <begin position="5"/>
        <end position="53"/>
    </location>
</feature>
<dbReference type="OrthoDB" id="2133912at2759"/>
<comment type="subcellular location">
    <subcellularLocation>
        <location evidence="1">Cell projection</location>
        <location evidence="1">Cilium</location>
    </subcellularLocation>
</comment>
<protein>
    <submittedName>
        <fullName evidence="11">Uncharacterized protein</fullName>
    </submittedName>
</protein>
<dbReference type="CDD" id="cd00030">
    <property type="entry name" value="C2"/>
    <property type="match status" value="1"/>
</dbReference>
<dbReference type="Gene3D" id="2.60.40.150">
    <property type="entry name" value="C2 domain"/>
    <property type="match status" value="2"/>
</dbReference>
<dbReference type="PANTHER" id="PTHR14240">
    <property type="entry name" value="RETINITIS PIGMENTOSA GTPASE REGULATOR-INTERACTING PROTEIN"/>
    <property type="match status" value="1"/>
</dbReference>
<evidence type="ECO:0000313" key="12">
    <source>
        <dbReference type="Proteomes" id="UP000243579"/>
    </source>
</evidence>
<feature type="coiled-coil region" evidence="7">
    <location>
        <begin position="554"/>
        <end position="581"/>
    </location>
</feature>
<dbReference type="GO" id="GO:0005929">
    <property type="term" value="C:cilium"/>
    <property type="evidence" value="ECO:0007669"/>
    <property type="project" value="UniProtKB-SubCell"/>
</dbReference>
<feature type="domain" description="C2" evidence="9">
    <location>
        <begin position="774"/>
        <end position="900"/>
    </location>
</feature>
<evidence type="ECO:0000256" key="5">
    <source>
        <dbReference type="ARBA" id="ARBA00023069"/>
    </source>
</evidence>
<dbReference type="STRING" id="1202772.A0A1V9YGY3"/>
<feature type="domain" description="EF-hand" evidence="10">
    <location>
        <begin position="1094"/>
        <end position="1120"/>
    </location>
</feature>
<keyword evidence="4 7" id="KW-0175">Coiled coil</keyword>
<feature type="region of interest" description="Disordered" evidence="8">
    <location>
        <begin position="103"/>
        <end position="154"/>
    </location>
</feature>
<evidence type="ECO:0000256" key="1">
    <source>
        <dbReference type="ARBA" id="ARBA00004138"/>
    </source>
</evidence>
<dbReference type="GO" id="GO:0005509">
    <property type="term" value="F:calcium ion binding"/>
    <property type="evidence" value="ECO:0007669"/>
    <property type="project" value="InterPro"/>
</dbReference>
<dbReference type="GO" id="GO:0005856">
    <property type="term" value="C:cytoskeleton"/>
    <property type="evidence" value="ECO:0007669"/>
    <property type="project" value="UniProtKB-ARBA"/>
</dbReference>
<evidence type="ECO:0000256" key="7">
    <source>
        <dbReference type="SAM" id="Coils"/>
    </source>
</evidence>
<dbReference type="InterPro" id="IPR018247">
    <property type="entry name" value="EF_Hand_1_Ca_BS"/>
</dbReference>
<keyword evidence="3" id="KW-0106">Calcium</keyword>
<keyword evidence="6" id="KW-0966">Cell projection</keyword>
<feature type="compositionally biased region" description="Basic and acidic residues" evidence="8">
    <location>
        <begin position="199"/>
        <end position="217"/>
    </location>
</feature>
<reference evidence="11 12" key="1">
    <citation type="journal article" date="2014" name="Genome Biol. Evol.">
        <title>The secreted proteins of Achlya hypogyna and Thraustotheca clavata identify the ancestral oomycete secretome and reveal gene acquisitions by horizontal gene transfer.</title>
        <authorList>
            <person name="Misner I."/>
            <person name="Blouin N."/>
            <person name="Leonard G."/>
            <person name="Richards T.A."/>
            <person name="Lane C.E."/>
        </authorList>
    </citation>
    <scope>NUCLEOTIDE SEQUENCE [LARGE SCALE GENOMIC DNA]</scope>
    <source>
        <strain evidence="11 12">ATCC 48635</strain>
    </source>
</reference>
<gene>
    <name evidence="11" type="ORF">ACHHYP_12456</name>
</gene>
<feature type="region of interest" description="Disordered" evidence="8">
    <location>
        <begin position="1134"/>
        <end position="1156"/>
    </location>
</feature>
<evidence type="ECO:0000256" key="4">
    <source>
        <dbReference type="ARBA" id="ARBA00023054"/>
    </source>
</evidence>
<comment type="similarity">
    <text evidence="2">Belongs to the RPGRIP1 family.</text>
</comment>
<dbReference type="InterPro" id="IPR000008">
    <property type="entry name" value="C2_dom"/>
</dbReference>
<organism evidence="11 12">
    <name type="scientific">Achlya hypogyna</name>
    <name type="common">Oomycete</name>
    <name type="synonym">Protoachlya hypogyna</name>
    <dbReference type="NCBI Taxonomy" id="1202772"/>
    <lineage>
        <taxon>Eukaryota</taxon>
        <taxon>Sar</taxon>
        <taxon>Stramenopiles</taxon>
        <taxon>Oomycota</taxon>
        <taxon>Saprolegniomycetes</taxon>
        <taxon>Saprolegniales</taxon>
        <taxon>Achlyaceae</taxon>
        <taxon>Achlya</taxon>
    </lineage>
</organism>
<evidence type="ECO:0000313" key="11">
    <source>
        <dbReference type="EMBL" id="OQR84976.1"/>
    </source>
</evidence>
<evidence type="ECO:0000259" key="9">
    <source>
        <dbReference type="PROSITE" id="PS50004"/>
    </source>
</evidence>
<evidence type="ECO:0000256" key="3">
    <source>
        <dbReference type="ARBA" id="ARBA00022837"/>
    </source>
</evidence>
<feature type="compositionally biased region" description="Polar residues" evidence="8">
    <location>
        <begin position="107"/>
        <end position="118"/>
    </location>
</feature>
<dbReference type="SMART" id="SM00054">
    <property type="entry name" value="EFh"/>
    <property type="match status" value="5"/>
</dbReference>
<dbReference type="PROSITE" id="PS50222">
    <property type="entry name" value="EF_HAND_2"/>
    <property type="match status" value="2"/>
</dbReference>
<dbReference type="InterPro" id="IPR011992">
    <property type="entry name" value="EF-hand-dom_pair"/>
</dbReference>
<feature type="region of interest" description="Disordered" evidence="8">
    <location>
        <begin position="199"/>
        <end position="229"/>
    </location>
</feature>
<dbReference type="EMBL" id="JNBR01001828">
    <property type="protein sequence ID" value="OQR84976.1"/>
    <property type="molecule type" value="Genomic_DNA"/>
</dbReference>
<dbReference type="Pfam" id="PF11618">
    <property type="entry name" value="C2-C2_1"/>
    <property type="match status" value="1"/>
</dbReference>
<dbReference type="InterPro" id="IPR035892">
    <property type="entry name" value="C2_domain_sf"/>
</dbReference>
<dbReference type="PROSITE" id="PS00018">
    <property type="entry name" value="EF_HAND_1"/>
    <property type="match status" value="1"/>
</dbReference>
<dbReference type="SUPFAM" id="SSF49562">
    <property type="entry name" value="C2 domain (Calcium/lipid-binding domain, CaLB)"/>
    <property type="match status" value="2"/>
</dbReference>
<feature type="region of interest" description="Disordered" evidence="8">
    <location>
        <begin position="588"/>
        <end position="607"/>
    </location>
</feature>
<accession>A0A1V9YGY3</accession>
<dbReference type="SUPFAM" id="SSF47473">
    <property type="entry name" value="EF-hand"/>
    <property type="match status" value="3"/>
</dbReference>
<dbReference type="InterPro" id="IPR021656">
    <property type="entry name" value="C2-C2_1"/>
</dbReference>
<sequence length="2443" mass="267101">MADAKDTYEDKYLELREENLALKRKKNEQEDTIKRMYTKLAIIEETLKRKEREAQPEAASPGVHTVLSDLLDRRVVKGSAHPKRDIDTEKFIDELRKENAALRRKTQLSTETTRQLKGQLTLLKAKHPGRKKQDERRPSPRHGCPPSPGHGNQAAALEGFAHLARDVHHRDKAARNPELEDALKARLVTAERRLLQLQRENDELRRGEGDNNDEHRAGSSLGKAEVEQLQRELRDRQAQLVILNARFDNLESKAAAEREIQEKTLEQMDSFNRVIHRLRAELQDAQLAKEALDKRAAKAKDLQDEVAVLQEQNAKLEERMTSLCESPFINDAFQRKERIEKLVELEKTNALQKKTIEALEAEAQKRVAAIQELQTTVRRTQQAKDDLDQEVLRLKRQLDEERHRQQFQRPPTAVVVEAPKLAEAPPAKLASPKPKAPSPVKVSVQTETFELPPPLSLPSHAEYYAMPVTARRMLEDATSKEHFSPLLTDRDSSVHVLKTKVHTLQIAHLSSTQELERCEKMLQAQTSINRELALEIEELVARKDVGAVALEKKLASLELVAEQRLKKIAQLEAQLRQLKYLHKHTHAPKPAATDDCGFASDDAPDSADAEPALLAGAEDLEPGENLLEVWVVSAHFEPKYVHGSSCTFVLCDFFDFESQTTALLPGGDPVYNFATSYKITADAFFLRYLASEQLTLEVHQALKGAFHVVGKAVVRLSPLLASRGVLRDTSVPVRHVESAAIMGTLSLVVRVALPVSETWQLHLQAHPGDQAFLSPPTTTANELADAVALGPMNDLEVAVVAGRQLFTPTGRPPSAYVHYQLLGFPDVFSAIAPDTATPAFDGSVHHFALCVDACLKQFLSTVRLTFTVFDDNVAGDDGVVGTADVSLAPLARGDAVSGWFELCDRRGAAAGELLLTVQWRQPFQVLAALGGTAPQPHELTLAEVHELLSTFALLQDGRVNYKAFLTYAHASAFTPAPFLETVAWFQSSLRQLLHDTPTMSAATLLGLDAPPQTLSKEAFVAACKARNLVVTPDQSCALTDVLGDVNGRLHASEVALHLEPTPPCHTRFLAHKLRDTVRQFERRERRPGALLQPFERYDPTGCHYVSRAEFKRGLKVLGFHIYDPLEAEAAAARESVVPSDPSPPPTAAAVGGDEEELRPVARTKARSAATAEFEQRKAAFAQRMKTAAAASQHSFVLDAPALPSLDVAARQIQRQFRRTRAPPPPEPPTTAMPPAPCSIIDVESFIAATADLPDELPAQWIAHCTRLDAAHSGGLAKKQMLHVLNQPPSALALPPAQVQRLVAYFTTPGSKRIAYAPLVHFVRSCRPPAPPPLLKLLHTLLLEDGDFAAFGAADPGNTGVLLYAEFSTCLREACAHLSAAQAKLVMQLFDVSGFGVDYRAFFLYVLALPHNVQLQKAKQRLRRLSPSVLQTLKLALAQARPGETFTKLQVATLWKQANVTDLSWPDQALLWQFLDKAQTGAVGVSAIWALFTPPAPTLRPAAFEILDVATLQHLARNSRRLLVPDAGSLLQAFARYDWRQLGVVGPVEFAAVVARAGFVLPAPAVASVLVPHFLAHGKVKYRAFVEWTHVGDVALADVERRLQGLAQERARAAGMPVSAVLAEWAGAFAPPVTRRSFAATLRDALALPLQPEELRVLLDALDPELTDTVDVARFVALEARAPPLPADVPLLVSVLTSVAAAQRDAVLRTFEAYDGRGTGVVEEEIFALCWRKLGVELSSNDVRALFDAHAKGHALPYRKFLKHVLQAPPPAPDAAATREHHQQLLAAALERAAATADPVTWREWAANLDVYAAHKGRPDVAPAKFGRVVAKTLPASDLVDIAALQPLLPALVQTATGRASVAALAALVRRVAPPEPSAPPEPAPAPARPSALQQSLSVLRQLVQNSVKTGVDYRAVFDKFDAGWAGTLPPRDVKAALAELGLHMVAGGPESVGPLVEHFRQGPDAVNYLRLLHEARPQCDPTWPLDESLRLRVRLKARLTVEAMAQDRAVYTELSPAFAHFDRTDEGFLTLDALARGLAALHYTTSAADVRGLFDNMSVFKTTVVSRVEFDAFVLDPHRGELLDKIAAQLWAPPPCFASVAQRLAAGDAGDGGLPVADFLEALRDHGVGLSPAETRRLLHLFDVNRQQRVSYKLFVRAMARLRPPEPPAADADAVTVIAQRIRACGRSGVAEVFASLDAVGSGVLPVGDVFVGLKHVGIELSPPQMRALVLAFPGGDRGVRYPALLTAVFSPATAATKGAPDASAPGAIVEQLRTFLQDAAAHGVRLVDCFAHFDTDDSGDVDAAELRQGLKRLEFPAVTDAVVEWVMATFGVDGKLDYQHFVRHLVGNDEPRSIDAVLQELRHALAAADVTAKELLHQFLHEDPGYSGHVPKEAFHTVFRNLGVQMGAADLRVLDDTFSPKNEPVAYRAFIAKMFAKQGSHS</sequence>
<dbReference type="PROSITE" id="PS50004">
    <property type="entry name" value="C2"/>
    <property type="match status" value="1"/>
</dbReference>
<dbReference type="Pfam" id="PF00168">
    <property type="entry name" value="C2"/>
    <property type="match status" value="1"/>
</dbReference>
<evidence type="ECO:0000259" key="10">
    <source>
        <dbReference type="PROSITE" id="PS50222"/>
    </source>
</evidence>
<dbReference type="InterPro" id="IPR002048">
    <property type="entry name" value="EF_hand_dom"/>
</dbReference>